<accession>A0A5N6EII9</accession>
<sequence>MQGHRNLPSLSNTASPSPKEKHYGGVGGMLSCGWRFVPEPTESMKSSARVGDEDDGVKTPH</sequence>
<feature type="region of interest" description="Disordered" evidence="1">
    <location>
        <begin position="40"/>
        <end position="61"/>
    </location>
</feature>
<evidence type="ECO:0000313" key="2">
    <source>
        <dbReference type="EMBL" id="KAB8216825.1"/>
    </source>
</evidence>
<proteinExistence type="predicted"/>
<dbReference type="EMBL" id="ML733473">
    <property type="protein sequence ID" value="KAB8216825.1"/>
    <property type="molecule type" value="Genomic_DNA"/>
</dbReference>
<feature type="region of interest" description="Disordered" evidence="1">
    <location>
        <begin position="1"/>
        <end position="26"/>
    </location>
</feature>
<dbReference type="AlphaFoldDB" id="A0A5N6EII9"/>
<reference evidence="2 3" key="1">
    <citation type="submission" date="2019-04" db="EMBL/GenBank/DDBJ databases">
        <title>Fungal friends and foes A comparative genomics study of 23 Aspergillus species from section Flavi.</title>
        <authorList>
            <consortium name="DOE Joint Genome Institute"/>
            <person name="Kjaerbolling I."/>
            <person name="Vesth T.C."/>
            <person name="Frisvad J.C."/>
            <person name="Nybo J.L."/>
            <person name="Theobald S."/>
            <person name="Kildgaard S."/>
            <person name="Petersen T.I."/>
            <person name="Kuo A."/>
            <person name="Sato A."/>
            <person name="Lyhne E.K."/>
            <person name="Kogle M.E."/>
            <person name="Wiebenga A."/>
            <person name="Kun R.S."/>
            <person name="Lubbers R.J."/>
            <person name="Makela M.R."/>
            <person name="Barry K."/>
            <person name="Chovatia M."/>
            <person name="Clum A."/>
            <person name="Daum C."/>
            <person name="Haridas S."/>
            <person name="He G."/>
            <person name="LaButti K."/>
            <person name="Lipzen A."/>
            <person name="Mondo S."/>
            <person name="Pangilinan J."/>
            <person name="Riley R."/>
            <person name="Salamov A."/>
            <person name="Simmons B.A."/>
            <person name="Magnuson J.K."/>
            <person name="Henrissat B."/>
            <person name="Mortensen U.H."/>
            <person name="Larsen T.O."/>
            <person name="De vries R.P."/>
            <person name="Grigoriev I.V."/>
            <person name="Machida M."/>
            <person name="Baker S.E."/>
            <person name="Andersen M.R."/>
        </authorList>
    </citation>
    <scope>NUCLEOTIDE SEQUENCE [LARGE SCALE GENOMIC DNA]</scope>
    <source>
        <strain evidence="2 3">CBS 126849</strain>
    </source>
</reference>
<dbReference type="Proteomes" id="UP000326799">
    <property type="component" value="Unassembled WGS sequence"/>
</dbReference>
<gene>
    <name evidence="2" type="ORF">BDV33DRAFT_178121</name>
</gene>
<organism evidence="2 3">
    <name type="scientific">Aspergillus novoparasiticus</name>
    <dbReference type="NCBI Taxonomy" id="986946"/>
    <lineage>
        <taxon>Eukaryota</taxon>
        <taxon>Fungi</taxon>
        <taxon>Dikarya</taxon>
        <taxon>Ascomycota</taxon>
        <taxon>Pezizomycotina</taxon>
        <taxon>Eurotiomycetes</taxon>
        <taxon>Eurotiomycetidae</taxon>
        <taxon>Eurotiales</taxon>
        <taxon>Aspergillaceae</taxon>
        <taxon>Aspergillus</taxon>
        <taxon>Aspergillus subgen. Circumdati</taxon>
    </lineage>
</organism>
<evidence type="ECO:0000313" key="3">
    <source>
        <dbReference type="Proteomes" id="UP000326799"/>
    </source>
</evidence>
<dbReference type="PROSITE" id="PS51257">
    <property type="entry name" value="PROKAR_LIPOPROTEIN"/>
    <property type="match status" value="1"/>
</dbReference>
<keyword evidence="3" id="KW-1185">Reference proteome</keyword>
<name>A0A5N6EII9_9EURO</name>
<protein>
    <submittedName>
        <fullName evidence="2">Uncharacterized protein</fullName>
    </submittedName>
</protein>
<evidence type="ECO:0000256" key="1">
    <source>
        <dbReference type="SAM" id="MobiDB-lite"/>
    </source>
</evidence>